<evidence type="ECO:0000313" key="3">
    <source>
        <dbReference type="Proteomes" id="UP000466586"/>
    </source>
</evidence>
<reference evidence="2 3" key="1">
    <citation type="submission" date="2019-11" db="EMBL/GenBank/DDBJ databases">
        <title>Pedobacter sp. HMF7647 Genome sequencing and assembly.</title>
        <authorList>
            <person name="Kang H."/>
            <person name="Kim H."/>
            <person name="Joh K."/>
        </authorList>
    </citation>
    <scope>NUCLEOTIDE SEQUENCE [LARGE SCALE GENOMIC DNA]</scope>
    <source>
        <strain evidence="2 3">HMF7647</strain>
    </source>
</reference>
<dbReference type="EMBL" id="WVHT01000002">
    <property type="protein sequence ID" value="MXV50387.1"/>
    <property type="molecule type" value="Genomic_DNA"/>
</dbReference>
<dbReference type="Pfam" id="PF08279">
    <property type="entry name" value="HTH_11"/>
    <property type="match status" value="1"/>
</dbReference>
<dbReference type="InterPro" id="IPR036390">
    <property type="entry name" value="WH_DNA-bd_sf"/>
</dbReference>
<dbReference type="AlphaFoldDB" id="A0A7K1Y742"/>
<dbReference type="Proteomes" id="UP000466586">
    <property type="component" value="Unassembled WGS sequence"/>
</dbReference>
<name>A0A7K1Y742_9SPHI</name>
<proteinExistence type="predicted"/>
<comment type="caution">
    <text evidence="2">The sequence shown here is derived from an EMBL/GenBank/DDBJ whole genome shotgun (WGS) entry which is preliminary data.</text>
</comment>
<feature type="domain" description="Helix-turn-helix type 11" evidence="1">
    <location>
        <begin position="11"/>
        <end position="52"/>
    </location>
</feature>
<protein>
    <submittedName>
        <fullName evidence="2">HTH domain-containing protein</fullName>
    </submittedName>
</protein>
<evidence type="ECO:0000313" key="2">
    <source>
        <dbReference type="EMBL" id="MXV50387.1"/>
    </source>
</evidence>
<dbReference type="RefSeq" id="WP_160843564.1">
    <property type="nucleotide sequence ID" value="NZ_WVHT01000002.1"/>
</dbReference>
<dbReference type="SUPFAM" id="SSF46785">
    <property type="entry name" value="Winged helix' DNA-binding domain"/>
    <property type="match status" value="1"/>
</dbReference>
<evidence type="ECO:0000259" key="1">
    <source>
        <dbReference type="Pfam" id="PF08279"/>
    </source>
</evidence>
<sequence>MSQRLIKRIEAVDFLISARKTGTPTSFARRLNISERALYRLLEEMKELGAPISYCKLRRSYYYTEEGRFYAGFKKSVSPVRSYATELPVISQEPVFYESMA</sequence>
<organism evidence="2 3">
    <name type="scientific">Hufsiella arboris</name>
    <dbReference type="NCBI Taxonomy" id="2695275"/>
    <lineage>
        <taxon>Bacteria</taxon>
        <taxon>Pseudomonadati</taxon>
        <taxon>Bacteroidota</taxon>
        <taxon>Sphingobacteriia</taxon>
        <taxon>Sphingobacteriales</taxon>
        <taxon>Sphingobacteriaceae</taxon>
        <taxon>Hufsiella</taxon>
    </lineage>
</organism>
<dbReference type="InterPro" id="IPR013196">
    <property type="entry name" value="HTH_11"/>
</dbReference>
<keyword evidence="3" id="KW-1185">Reference proteome</keyword>
<gene>
    <name evidence="2" type="ORF">GS399_05330</name>
</gene>
<accession>A0A7K1Y742</accession>